<feature type="signal peptide" evidence="1">
    <location>
        <begin position="1"/>
        <end position="21"/>
    </location>
</feature>
<keyword evidence="1" id="KW-0732">Signal</keyword>
<gene>
    <name evidence="2" type="ORF">CPB84DRAFT_1751327</name>
</gene>
<feature type="chain" id="PRO_5040325754" evidence="1">
    <location>
        <begin position="22"/>
        <end position="204"/>
    </location>
</feature>
<sequence length="204" mass="23091">MCRLRLGLKAPALAWLELASAFPNLEPGQKPKIRLGLAWLWPRPGLLAYAWKYCIKINEYIILMHLNTNYKVSENCSRMLSLTQLEMCSRRTVTKVLIQIETQPDIPEVHKRIRPLALAFRNAGPGQKPSQAKPQGPAWPGLFWLGPARLLASGRSRHITTQSSARRFFADAVEREAPAACVKMAAEYNTKAYKHSARLEALWM</sequence>
<proteinExistence type="predicted"/>
<protein>
    <submittedName>
        <fullName evidence="2">Uncharacterized protein</fullName>
    </submittedName>
</protein>
<reference evidence="2" key="1">
    <citation type="submission" date="2020-11" db="EMBL/GenBank/DDBJ databases">
        <authorList>
            <consortium name="DOE Joint Genome Institute"/>
            <person name="Ahrendt S."/>
            <person name="Riley R."/>
            <person name="Andreopoulos W."/>
            <person name="LaButti K."/>
            <person name="Pangilinan J."/>
            <person name="Ruiz-duenas F.J."/>
            <person name="Barrasa J.M."/>
            <person name="Sanchez-Garcia M."/>
            <person name="Camarero S."/>
            <person name="Miyauchi S."/>
            <person name="Serrano A."/>
            <person name="Linde D."/>
            <person name="Babiker R."/>
            <person name="Drula E."/>
            <person name="Ayuso-Fernandez I."/>
            <person name="Pacheco R."/>
            <person name="Padilla G."/>
            <person name="Ferreira P."/>
            <person name="Barriuso J."/>
            <person name="Kellner H."/>
            <person name="Castanera R."/>
            <person name="Alfaro M."/>
            <person name="Ramirez L."/>
            <person name="Pisabarro A.G."/>
            <person name="Kuo A."/>
            <person name="Tritt A."/>
            <person name="Lipzen A."/>
            <person name="He G."/>
            <person name="Yan M."/>
            <person name="Ng V."/>
            <person name="Cullen D."/>
            <person name="Martin F."/>
            <person name="Rosso M.-N."/>
            <person name="Henrissat B."/>
            <person name="Hibbett D."/>
            <person name="Martinez A.T."/>
            <person name="Grigoriev I.V."/>
        </authorList>
    </citation>
    <scope>NUCLEOTIDE SEQUENCE</scope>
    <source>
        <strain evidence="2">AH 44721</strain>
    </source>
</reference>
<dbReference type="OrthoDB" id="3122893at2759"/>
<organism evidence="2 3">
    <name type="scientific">Gymnopilus junonius</name>
    <name type="common">Spectacular rustgill mushroom</name>
    <name type="synonym">Gymnopilus spectabilis subsp. junonius</name>
    <dbReference type="NCBI Taxonomy" id="109634"/>
    <lineage>
        <taxon>Eukaryota</taxon>
        <taxon>Fungi</taxon>
        <taxon>Dikarya</taxon>
        <taxon>Basidiomycota</taxon>
        <taxon>Agaricomycotina</taxon>
        <taxon>Agaricomycetes</taxon>
        <taxon>Agaricomycetidae</taxon>
        <taxon>Agaricales</taxon>
        <taxon>Agaricineae</taxon>
        <taxon>Hymenogastraceae</taxon>
        <taxon>Gymnopilus</taxon>
    </lineage>
</organism>
<dbReference type="Proteomes" id="UP000724874">
    <property type="component" value="Unassembled WGS sequence"/>
</dbReference>
<accession>A0A9P5THA1</accession>
<evidence type="ECO:0000313" key="3">
    <source>
        <dbReference type="Proteomes" id="UP000724874"/>
    </source>
</evidence>
<comment type="caution">
    <text evidence="2">The sequence shown here is derived from an EMBL/GenBank/DDBJ whole genome shotgun (WGS) entry which is preliminary data.</text>
</comment>
<keyword evidence="3" id="KW-1185">Reference proteome</keyword>
<name>A0A9P5THA1_GYMJU</name>
<dbReference type="AlphaFoldDB" id="A0A9P5THA1"/>
<evidence type="ECO:0000256" key="1">
    <source>
        <dbReference type="SAM" id="SignalP"/>
    </source>
</evidence>
<dbReference type="EMBL" id="JADNYJ010000137">
    <property type="protein sequence ID" value="KAF8880805.1"/>
    <property type="molecule type" value="Genomic_DNA"/>
</dbReference>
<evidence type="ECO:0000313" key="2">
    <source>
        <dbReference type="EMBL" id="KAF8880805.1"/>
    </source>
</evidence>